<comment type="subcellular location">
    <subcellularLocation>
        <location evidence="1">Secreted</location>
    </subcellularLocation>
</comment>
<dbReference type="EMBL" id="JAIWYP010000004">
    <property type="protein sequence ID" value="KAH3839893.1"/>
    <property type="molecule type" value="Genomic_DNA"/>
</dbReference>
<proteinExistence type="inferred from homology"/>
<dbReference type="AlphaFoldDB" id="A0A9D4QQW3"/>
<keyword evidence="3" id="KW-0964">Secreted</keyword>
<protein>
    <recommendedName>
        <fullName evidence="4">Alpha-carbonic anhydrase domain-containing protein</fullName>
    </recommendedName>
</protein>
<dbReference type="PANTHER" id="PTHR18952:SF208">
    <property type="entry name" value="CARBONIC ANHYDRASE XA-RELATED"/>
    <property type="match status" value="1"/>
</dbReference>
<dbReference type="Proteomes" id="UP000828390">
    <property type="component" value="Unassembled WGS sequence"/>
</dbReference>
<comment type="similarity">
    <text evidence="2">Belongs to the alpha-carbonic anhydrase family.</text>
</comment>
<dbReference type="GO" id="GO:0008270">
    <property type="term" value="F:zinc ion binding"/>
    <property type="evidence" value="ECO:0007669"/>
    <property type="project" value="InterPro"/>
</dbReference>
<evidence type="ECO:0000313" key="5">
    <source>
        <dbReference type="EMBL" id="KAH3839893.1"/>
    </source>
</evidence>
<evidence type="ECO:0000256" key="1">
    <source>
        <dbReference type="ARBA" id="ARBA00004613"/>
    </source>
</evidence>
<evidence type="ECO:0000259" key="4">
    <source>
        <dbReference type="PROSITE" id="PS51144"/>
    </source>
</evidence>
<evidence type="ECO:0000256" key="2">
    <source>
        <dbReference type="ARBA" id="ARBA00010718"/>
    </source>
</evidence>
<dbReference type="Gene3D" id="3.10.200.10">
    <property type="entry name" value="Alpha carbonic anhydrase"/>
    <property type="match status" value="1"/>
</dbReference>
<accession>A0A9D4QQW3</accession>
<reference evidence="5" key="2">
    <citation type="submission" date="2020-11" db="EMBL/GenBank/DDBJ databases">
        <authorList>
            <person name="McCartney M.A."/>
            <person name="Auch B."/>
            <person name="Kono T."/>
            <person name="Mallez S."/>
            <person name="Becker A."/>
            <person name="Gohl D.M."/>
            <person name="Silverstein K.A.T."/>
            <person name="Koren S."/>
            <person name="Bechman K.B."/>
            <person name="Herman A."/>
            <person name="Abrahante J.E."/>
            <person name="Garbe J."/>
        </authorList>
    </citation>
    <scope>NUCLEOTIDE SEQUENCE</scope>
    <source>
        <strain evidence="5">Duluth1</strain>
        <tissue evidence="5">Whole animal</tissue>
    </source>
</reference>
<dbReference type="GO" id="GO:0006730">
    <property type="term" value="P:one-carbon metabolic process"/>
    <property type="evidence" value="ECO:0007669"/>
    <property type="project" value="TreeGrafter"/>
</dbReference>
<keyword evidence="6" id="KW-1185">Reference proteome</keyword>
<name>A0A9D4QQW3_DREPO</name>
<reference evidence="5" key="1">
    <citation type="journal article" date="2019" name="bioRxiv">
        <title>The Genome of the Zebra Mussel, Dreissena polymorpha: A Resource for Invasive Species Research.</title>
        <authorList>
            <person name="McCartney M.A."/>
            <person name="Auch B."/>
            <person name="Kono T."/>
            <person name="Mallez S."/>
            <person name="Zhang Y."/>
            <person name="Obille A."/>
            <person name="Becker A."/>
            <person name="Abrahante J.E."/>
            <person name="Garbe J."/>
            <person name="Badalamenti J.P."/>
            <person name="Herman A."/>
            <person name="Mangelson H."/>
            <person name="Liachko I."/>
            <person name="Sullivan S."/>
            <person name="Sone E.D."/>
            <person name="Koren S."/>
            <person name="Silverstein K.A.T."/>
            <person name="Beckman K.B."/>
            <person name="Gohl D.M."/>
        </authorList>
    </citation>
    <scope>NUCLEOTIDE SEQUENCE</scope>
    <source>
        <strain evidence="5">Duluth1</strain>
        <tissue evidence="5">Whole animal</tissue>
    </source>
</reference>
<sequence>MFEGQIPIAYQHRPDFMIYDPNLSSVAYEGSRVNGTLRNTRHDLTFEVNYSDPYSNSFIFRTGPLSYAYRLYNIKMHFGLFDDLGSEHTIAEKRFPIELQFMGFNIDLFKNHTEAVMSTHGLAIISVLGSVDDVSRSLTVLIIS</sequence>
<dbReference type="GO" id="GO:0005576">
    <property type="term" value="C:extracellular region"/>
    <property type="evidence" value="ECO:0007669"/>
    <property type="project" value="UniProtKB-SubCell"/>
</dbReference>
<dbReference type="InterPro" id="IPR036398">
    <property type="entry name" value="CA_dom_sf"/>
</dbReference>
<dbReference type="Pfam" id="PF00194">
    <property type="entry name" value="Carb_anhydrase"/>
    <property type="match status" value="1"/>
</dbReference>
<dbReference type="GO" id="GO:0004089">
    <property type="term" value="F:carbonate dehydratase activity"/>
    <property type="evidence" value="ECO:0007669"/>
    <property type="project" value="InterPro"/>
</dbReference>
<dbReference type="SUPFAM" id="SSF51069">
    <property type="entry name" value="Carbonic anhydrase"/>
    <property type="match status" value="1"/>
</dbReference>
<dbReference type="PANTHER" id="PTHR18952">
    <property type="entry name" value="CARBONIC ANHYDRASE"/>
    <property type="match status" value="1"/>
</dbReference>
<dbReference type="PROSITE" id="PS51144">
    <property type="entry name" value="ALPHA_CA_2"/>
    <property type="match status" value="1"/>
</dbReference>
<evidence type="ECO:0000313" key="6">
    <source>
        <dbReference type="Proteomes" id="UP000828390"/>
    </source>
</evidence>
<dbReference type="InterPro" id="IPR001148">
    <property type="entry name" value="CA_dom"/>
</dbReference>
<evidence type="ECO:0000256" key="3">
    <source>
        <dbReference type="ARBA" id="ARBA00022525"/>
    </source>
</evidence>
<feature type="domain" description="Alpha-carbonic anhydrase" evidence="4">
    <location>
        <begin position="1"/>
        <end position="144"/>
    </location>
</feature>
<gene>
    <name evidence="5" type="ORF">DPMN_113333</name>
</gene>
<dbReference type="InterPro" id="IPR023561">
    <property type="entry name" value="Carbonic_anhydrase_a-class"/>
</dbReference>
<comment type="caution">
    <text evidence="5">The sequence shown here is derived from an EMBL/GenBank/DDBJ whole genome shotgun (WGS) entry which is preliminary data.</text>
</comment>
<organism evidence="5 6">
    <name type="scientific">Dreissena polymorpha</name>
    <name type="common">Zebra mussel</name>
    <name type="synonym">Mytilus polymorpha</name>
    <dbReference type="NCBI Taxonomy" id="45954"/>
    <lineage>
        <taxon>Eukaryota</taxon>
        <taxon>Metazoa</taxon>
        <taxon>Spiralia</taxon>
        <taxon>Lophotrochozoa</taxon>
        <taxon>Mollusca</taxon>
        <taxon>Bivalvia</taxon>
        <taxon>Autobranchia</taxon>
        <taxon>Heteroconchia</taxon>
        <taxon>Euheterodonta</taxon>
        <taxon>Imparidentia</taxon>
        <taxon>Neoheterodontei</taxon>
        <taxon>Myida</taxon>
        <taxon>Dreissenoidea</taxon>
        <taxon>Dreissenidae</taxon>
        <taxon>Dreissena</taxon>
    </lineage>
</organism>